<evidence type="ECO:0000313" key="11">
    <source>
        <dbReference type="Proteomes" id="UP001153069"/>
    </source>
</evidence>
<evidence type="ECO:0000256" key="6">
    <source>
        <dbReference type="ARBA" id="ARBA00023328"/>
    </source>
</evidence>
<keyword evidence="11" id="KW-1185">Reference proteome</keyword>
<evidence type="ECO:0000256" key="8">
    <source>
        <dbReference type="SAM" id="MobiDB-lite"/>
    </source>
</evidence>
<feature type="compositionally biased region" description="Basic residues" evidence="8">
    <location>
        <begin position="308"/>
        <end position="323"/>
    </location>
</feature>
<dbReference type="PANTHER" id="PTHR14582:SF1">
    <property type="entry name" value="CENTROMERE PROTEIN O"/>
    <property type="match status" value="1"/>
</dbReference>
<dbReference type="EMBL" id="CAICTM010000216">
    <property type="protein sequence ID" value="CAB9505066.1"/>
    <property type="molecule type" value="Genomic_DNA"/>
</dbReference>
<name>A0A9N8DQW8_9STRA</name>
<comment type="similarity">
    <text evidence="3">Belongs to the CENP-O/MCM21 family.</text>
</comment>
<feature type="region of interest" description="Disordered" evidence="8">
    <location>
        <begin position="25"/>
        <end position="68"/>
    </location>
</feature>
<organism evidence="10 11">
    <name type="scientific">Seminavis robusta</name>
    <dbReference type="NCBI Taxonomy" id="568900"/>
    <lineage>
        <taxon>Eukaryota</taxon>
        <taxon>Sar</taxon>
        <taxon>Stramenopiles</taxon>
        <taxon>Ochrophyta</taxon>
        <taxon>Bacillariophyta</taxon>
        <taxon>Bacillariophyceae</taxon>
        <taxon>Bacillariophycidae</taxon>
        <taxon>Naviculales</taxon>
        <taxon>Naviculaceae</taxon>
        <taxon>Seminavis</taxon>
    </lineage>
</organism>
<protein>
    <recommendedName>
        <fullName evidence="9">Post-SET domain-containing protein</fullName>
    </recommendedName>
</protein>
<evidence type="ECO:0000256" key="7">
    <source>
        <dbReference type="SAM" id="Coils"/>
    </source>
</evidence>
<feature type="compositionally biased region" description="Basic and acidic residues" evidence="8">
    <location>
        <begin position="298"/>
        <end position="307"/>
    </location>
</feature>
<feature type="compositionally biased region" description="Basic and acidic residues" evidence="8">
    <location>
        <begin position="53"/>
        <end position="68"/>
    </location>
</feature>
<feature type="compositionally biased region" description="Low complexity" evidence="8">
    <location>
        <begin position="212"/>
        <end position="223"/>
    </location>
</feature>
<keyword evidence="6" id="KW-0137">Centromere</keyword>
<keyword evidence="7" id="KW-0175">Coiled coil</keyword>
<sequence length="608" mass="69282">MDETTQKSSKKNSLVSLSHQRFLASFLLPPKNQQQQQQQPQPTEWKHPLLRSSQEHEESRRQRYRQQRQEKISIQQQLLEEKLQRLRSKRISLAAEIAQVGSKLDANNNQKRSSDPSNPLANNNDDTTIRRSSNFVQSLQKVRNKRKLTAAARLGGITTGIPVDDPEVLSIRFDICVDGAYVASYHVFFHLILLVDPSMATSNEKKEHGNITKAETTTTQTKKTGQEERRDGEFEEQNDSDSSDQETTKQSPPTEGNARKKPKLTTHAGTHRKGDSEKESDSDNDDDDDDDSDCSEEENPKQPSSRETKHRKSYNIRKKRRLKPIQLKKASRKQDSDSDYQDESERPKPKSRAKAKRTSRRKREIDESDSKYRDESKEETPQQETTTHENKNLPQLCLRLTQHTIPSAIPLADIAMATLGGTLFGLGDFDGGEWTSNAGVMKMLQERLGRFGRQCYRACSAWEQRKHSWELLMQKGQQQQPCRCDADDCRGHVKVASVTTPASNALHQVSFQLSKTWCKQGDTSVSSSCCYNVALLYDDWLRGIPSHVQVDRSSPPTATIPPRQNGPPERDDHVLDAIRQAFLECPVERALSRLEQQWEQGNARQRSN</sequence>
<proteinExistence type="inferred from homology"/>
<keyword evidence="4" id="KW-0158">Chromosome</keyword>
<keyword evidence="5" id="KW-0539">Nucleus</keyword>
<dbReference type="Proteomes" id="UP001153069">
    <property type="component" value="Unassembled WGS sequence"/>
</dbReference>
<feature type="region of interest" description="Disordered" evidence="8">
    <location>
        <begin position="548"/>
        <end position="571"/>
    </location>
</feature>
<evidence type="ECO:0000256" key="3">
    <source>
        <dbReference type="ARBA" id="ARBA00007321"/>
    </source>
</evidence>
<dbReference type="PROSITE" id="PS50868">
    <property type="entry name" value="POST_SET"/>
    <property type="match status" value="1"/>
</dbReference>
<feature type="compositionally biased region" description="Basic residues" evidence="8">
    <location>
        <begin position="349"/>
        <end position="362"/>
    </location>
</feature>
<feature type="coiled-coil region" evidence="7">
    <location>
        <begin position="69"/>
        <end position="96"/>
    </location>
</feature>
<feature type="domain" description="Post-SET" evidence="9">
    <location>
        <begin position="478"/>
        <end position="494"/>
    </location>
</feature>
<dbReference type="InterPro" id="IPR003616">
    <property type="entry name" value="Post-SET_dom"/>
</dbReference>
<feature type="compositionally biased region" description="Basic and acidic residues" evidence="8">
    <location>
        <begin position="272"/>
        <end position="281"/>
    </location>
</feature>
<feature type="region of interest" description="Disordered" evidence="8">
    <location>
        <begin position="104"/>
        <end position="132"/>
    </location>
</feature>
<evidence type="ECO:0000313" key="10">
    <source>
        <dbReference type="EMBL" id="CAB9505066.1"/>
    </source>
</evidence>
<dbReference type="AlphaFoldDB" id="A0A9N8DQW8"/>
<feature type="compositionally biased region" description="Acidic residues" evidence="8">
    <location>
        <begin position="233"/>
        <end position="244"/>
    </location>
</feature>
<comment type="subcellular location">
    <subcellularLocation>
        <location evidence="2">Chromosome</location>
        <location evidence="2">Centromere</location>
    </subcellularLocation>
    <subcellularLocation>
        <location evidence="1">Nucleus</location>
    </subcellularLocation>
</comment>
<evidence type="ECO:0000259" key="9">
    <source>
        <dbReference type="PROSITE" id="PS50868"/>
    </source>
</evidence>
<comment type="caution">
    <text evidence="10">The sequence shown here is derived from an EMBL/GenBank/DDBJ whole genome shotgun (WGS) entry which is preliminary data.</text>
</comment>
<feature type="compositionally biased region" description="Basic and acidic residues" evidence="8">
    <location>
        <begin position="363"/>
        <end position="391"/>
    </location>
</feature>
<gene>
    <name evidence="10" type="ORF">SEMRO_217_G089910.1</name>
</gene>
<dbReference type="InterPro" id="IPR018464">
    <property type="entry name" value="CENP-O"/>
</dbReference>
<feature type="compositionally biased region" description="Low complexity" evidence="8">
    <location>
        <begin position="33"/>
        <end position="42"/>
    </location>
</feature>
<dbReference type="GO" id="GO:0005634">
    <property type="term" value="C:nucleus"/>
    <property type="evidence" value="ECO:0007669"/>
    <property type="project" value="UniProtKB-SubCell"/>
</dbReference>
<reference evidence="10" key="1">
    <citation type="submission" date="2020-06" db="EMBL/GenBank/DDBJ databases">
        <authorList>
            <consortium name="Plant Systems Biology data submission"/>
        </authorList>
    </citation>
    <scope>NUCLEOTIDE SEQUENCE</scope>
    <source>
        <strain evidence="10">D6</strain>
    </source>
</reference>
<evidence type="ECO:0000256" key="5">
    <source>
        <dbReference type="ARBA" id="ARBA00023242"/>
    </source>
</evidence>
<feature type="region of interest" description="Disordered" evidence="8">
    <location>
        <begin position="205"/>
        <end position="391"/>
    </location>
</feature>
<feature type="compositionally biased region" description="Polar residues" evidence="8">
    <location>
        <begin position="105"/>
        <end position="132"/>
    </location>
</feature>
<dbReference type="GO" id="GO:0031511">
    <property type="term" value="C:Mis6-Sim4 complex"/>
    <property type="evidence" value="ECO:0007669"/>
    <property type="project" value="TreeGrafter"/>
</dbReference>
<accession>A0A9N8DQW8</accession>
<dbReference type="Pfam" id="PF09496">
    <property type="entry name" value="CENP-O"/>
    <property type="match status" value="1"/>
</dbReference>
<evidence type="ECO:0000256" key="4">
    <source>
        <dbReference type="ARBA" id="ARBA00022454"/>
    </source>
</evidence>
<evidence type="ECO:0000256" key="2">
    <source>
        <dbReference type="ARBA" id="ARBA00004584"/>
    </source>
</evidence>
<dbReference type="PANTHER" id="PTHR14582">
    <property type="entry name" value="INNER KINETOCHORE SUBUNIT MAL2"/>
    <property type="match status" value="1"/>
</dbReference>
<evidence type="ECO:0000256" key="1">
    <source>
        <dbReference type="ARBA" id="ARBA00004123"/>
    </source>
</evidence>
<feature type="compositionally biased region" description="Acidic residues" evidence="8">
    <location>
        <begin position="282"/>
        <end position="297"/>
    </location>
</feature>